<dbReference type="Proteomes" id="UP000620124">
    <property type="component" value="Unassembled WGS sequence"/>
</dbReference>
<evidence type="ECO:0000313" key="2">
    <source>
        <dbReference type="EMBL" id="KAF7355916.1"/>
    </source>
</evidence>
<accession>A0A8H7D1S2</accession>
<sequence length="713" mass="80630">MPLPRLFRSSTNEWVSPLITVARGLISVGNCVPFPYVNTALSAGLALLELIETVKQSGDDLKYLAESIVTIMKLLHEEMDSHPTTENTNFHQVCEEFTRHLTQLAKDLESMSGNWSSSKFRKYLNSRNVREKITLFTRRVDDLRANMTLIAATGARMEVAAVKSMVSELQRRLNEHPSTTIGSSDSLKQELVRFEEDFHALKMGDIHLDFGTARTEHFSELDYHGRERRRTGWTDYKAKVNGCIRTVRVYQGSDPTESWKGFLSFLADNSPSPHFPQLFGFCSSPRLQSLVFHGEYRTLDEYANTLSSARAIVDWELSLVLDSSHVFHEYPHIDFYLNRQFAMVNAQGGKLIFLHIDQSSGLNHLGLLRIPPFILWFMDLGIVGSQFCRLIDSGSHMRESLASLVNLRRRNWVPPFNISETLLCLGRVYNGPAIVAQLTTRSITAGSTWTVSYPMVSYEEDSDWSVRTPWPPMHCIPTAEEELKDGFTHFIVPLVGKTQKWVSGLDQKVRCGYFLNAEIGFGKSVPDVTLSWMAQAQSILSKYGPSMECKPSDLCVPIHTSLFLEWEMVLAAEPTASNEESWAIVDNLPENIHVFVQVPTVKEARVEEPQIYWSTGAHTTETSCIPPGSLKIRMSWSASYEGAQWEPHHYEVASTILKEHGFDPTNNVAAKSLNLPLFEIPDHQEPSDKDGSESSWLGIRNAKDPHTLQEVDW</sequence>
<evidence type="ECO:0000256" key="1">
    <source>
        <dbReference type="SAM" id="MobiDB-lite"/>
    </source>
</evidence>
<dbReference type="EMBL" id="JACAZI010000007">
    <property type="protein sequence ID" value="KAF7355916.1"/>
    <property type="molecule type" value="Genomic_DNA"/>
</dbReference>
<evidence type="ECO:0000313" key="3">
    <source>
        <dbReference type="Proteomes" id="UP000620124"/>
    </source>
</evidence>
<protein>
    <submittedName>
        <fullName evidence="2">Uncharacterized protein</fullName>
    </submittedName>
</protein>
<dbReference type="CDD" id="cd21037">
    <property type="entry name" value="MLKL_NTD"/>
    <property type="match status" value="1"/>
</dbReference>
<proteinExistence type="predicted"/>
<gene>
    <name evidence="2" type="ORF">MVEN_00920600</name>
</gene>
<comment type="caution">
    <text evidence="2">The sequence shown here is derived from an EMBL/GenBank/DDBJ whole genome shotgun (WGS) entry which is preliminary data.</text>
</comment>
<dbReference type="InterPro" id="IPR059179">
    <property type="entry name" value="MLKL-like_MCAfunc"/>
</dbReference>
<name>A0A8H7D1S2_9AGAR</name>
<feature type="compositionally biased region" description="Basic and acidic residues" evidence="1">
    <location>
        <begin position="701"/>
        <end position="713"/>
    </location>
</feature>
<dbReference type="OrthoDB" id="2965063at2759"/>
<reference evidence="2" key="1">
    <citation type="submission" date="2020-05" db="EMBL/GenBank/DDBJ databases">
        <title>Mycena genomes resolve the evolution of fungal bioluminescence.</title>
        <authorList>
            <person name="Tsai I.J."/>
        </authorList>
    </citation>
    <scope>NUCLEOTIDE SEQUENCE</scope>
    <source>
        <strain evidence="2">CCC161011</strain>
    </source>
</reference>
<keyword evidence="3" id="KW-1185">Reference proteome</keyword>
<feature type="compositionally biased region" description="Basic and acidic residues" evidence="1">
    <location>
        <begin position="680"/>
        <end position="692"/>
    </location>
</feature>
<dbReference type="GO" id="GO:0007166">
    <property type="term" value="P:cell surface receptor signaling pathway"/>
    <property type="evidence" value="ECO:0007669"/>
    <property type="project" value="InterPro"/>
</dbReference>
<feature type="region of interest" description="Disordered" evidence="1">
    <location>
        <begin position="679"/>
        <end position="713"/>
    </location>
</feature>
<dbReference type="AlphaFoldDB" id="A0A8H7D1S2"/>
<organism evidence="2 3">
    <name type="scientific">Mycena venus</name>
    <dbReference type="NCBI Taxonomy" id="2733690"/>
    <lineage>
        <taxon>Eukaryota</taxon>
        <taxon>Fungi</taxon>
        <taxon>Dikarya</taxon>
        <taxon>Basidiomycota</taxon>
        <taxon>Agaricomycotina</taxon>
        <taxon>Agaricomycetes</taxon>
        <taxon>Agaricomycetidae</taxon>
        <taxon>Agaricales</taxon>
        <taxon>Marasmiineae</taxon>
        <taxon>Mycenaceae</taxon>
        <taxon>Mycena</taxon>
    </lineage>
</organism>
<dbReference type="InterPro" id="IPR036537">
    <property type="entry name" value="Adaptor_Cbl_N_dom_sf"/>
</dbReference>
<dbReference type="Gene3D" id="1.20.930.20">
    <property type="entry name" value="Adaptor protein Cbl, N-terminal domain"/>
    <property type="match status" value="1"/>
</dbReference>